<dbReference type="Proteomes" id="UP000014071">
    <property type="component" value="Unassembled WGS sequence"/>
</dbReference>
<evidence type="ECO:0000313" key="2">
    <source>
        <dbReference type="Proteomes" id="UP000014071"/>
    </source>
</evidence>
<keyword evidence="2" id="KW-1185">Reference proteome</keyword>
<name>R9PA13_PSEHS</name>
<dbReference type="GeneID" id="24111077"/>
<dbReference type="RefSeq" id="XP_012191798.1">
    <property type="nucleotide sequence ID" value="XM_012336408.1"/>
</dbReference>
<reference evidence="2" key="1">
    <citation type="journal article" date="2013" name="Genome Announc.">
        <title>Draft genome sequence of the basidiomycetous yeast-like fungus Pseudozyma hubeiensis SY62, which produces an abundant amount of the biosurfactant mannosylerythritol lipids.</title>
        <authorList>
            <person name="Konishi M."/>
            <person name="Hatada Y."/>
            <person name="Horiuchi J."/>
        </authorList>
    </citation>
    <scope>NUCLEOTIDE SEQUENCE [LARGE SCALE GENOMIC DNA]</scope>
    <source>
        <strain evidence="2">SY62</strain>
    </source>
</reference>
<evidence type="ECO:0000313" key="1">
    <source>
        <dbReference type="EMBL" id="GAC98211.1"/>
    </source>
</evidence>
<dbReference type="HOGENOM" id="CLU_2623051_0_0_1"/>
<organism evidence="1 2">
    <name type="scientific">Pseudozyma hubeiensis (strain SY62)</name>
    <name type="common">Yeast</name>
    <dbReference type="NCBI Taxonomy" id="1305764"/>
    <lineage>
        <taxon>Eukaryota</taxon>
        <taxon>Fungi</taxon>
        <taxon>Dikarya</taxon>
        <taxon>Basidiomycota</taxon>
        <taxon>Ustilaginomycotina</taxon>
        <taxon>Ustilaginomycetes</taxon>
        <taxon>Ustilaginales</taxon>
        <taxon>Ustilaginaceae</taxon>
        <taxon>Pseudozyma</taxon>
    </lineage>
</organism>
<gene>
    <name evidence="1" type="ORF">PHSY_005800</name>
</gene>
<proteinExistence type="predicted"/>
<dbReference type="EMBL" id="DF238816">
    <property type="protein sequence ID" value="GAC98211.1"/>
    <property type="molecule type" value="Genomic_DNA"/>
</dbReference>
<accession>R9PA13</accession>
<sequence>MDAPKSLLALALRRKRPAINALGRIATTLPNVVYQTVTSHKNELPPSRVSYVFLLTTDSRDGSAGARLSISVPGKLLE</sequence>
<protein>
    <submittedName>
        <fullName evidence="1">Uncharacterized protein</fullName>
    </submittedName>
</protein>
<dbReference type="AlphaFoldDB" id="R9PA13"/>